<accession>A0ABY5IMH4</accession>
<proteinExistence type="predicted"/>
<name>A0ABY5IMH4_9VIBR</name>
<reference evidence="1" key="1">
    <citation type="submission" date="2020-03" db="EMBL/GenBank/DDBJ databases">
        <title>Five strains of Vibrio campbellii isolated from Mariana Trench.</title>
        <authorList>
            <person name="Liang J."/>
            <person name="Zhang X.-H."/>
        </authorList>
    </citation>
    <scope>NUCLEOTIDE SEQUENCE</scope>
    <source>
        <strain evidence="1">LJC013</strain>
        <plasmid evidence="1">unnamed1</plasmid>
    </source>
</reference>
<keyword evidence="1" id="KW-0614">Plasmid</keyword>
<sequence>MELLGKTARKFGVKSHTVSQNLDEYLASRGKNAAYKDWLFKLNRGDQLPRGKLHFSWVVLLARPFLAL</sequence>
<geneLocation type="plasmid" evidence="1 2">
    <name>unnamed1</name>
</geneLocation>
<keyword evidence="2" id="KW-1185">Reference proteome</keyword>
<dbReference type="Proteomes" id="UP001059912">
    <property type="component" value="Plasmid unnamed1"/>
</dbReference>
<evidence type="ECO:0000313" key="1">
    <source>
        <dbReference type="EMBL" id="UTZ34926.1"/>
    </source>
</evidence>
<gene>
    <name evidence="1" type="ORF">HB762_27065</name>
</gene>
<protein>
    <submittedName>
        <fullName evidence="1">Uncharacterized protein</fullName>
    </submittedName>
</protein>
<organism evidence="1 2">
    <name type="scientific">Vibrio campbellii</name>
    <dbReference type="NCBI Taxonomy" id="680"/>
    <lineage>
        <taxon>Bacteria</taxon>
        <taxon>Pseudomonadati</taxon>
        <taxon>Pseudomonadota</taxon>
        <taxon>Gammaproteobacteria</taxon>
        <taxon>Vibrionales</taxon>
        <taxon>Vibrionaceae</taxon>
        <taxon>Vibrio</taxon>
    </lineage>
</organism>
<dbReference type="EMBL" id="CP050472">
    <property type="protein sequence ID" value="UTZ34926.1"/>
    <property type="molecule type" value="Genomic_DNA"/>
</dbReference>
<evidence type="ECO:0000313" key="2">
    <source>
        <dbReference type="Proteomes" id="UP001059912"/>
    </source>
</evidence>
<dbReference type="RefSeq" id="WP_255904889.1">
    <property type="nucleotide sequence ID" value="NZ_CP050472.1"/>
</dbReference>